<evidence type="ECO:0000256" key="3">
    <source>
        <dbReference type="ARBA" id="ARBA00022525"/>
    </source>
</evidence>
<sequence>MVNSIEEISKFLERGSNVLESDIQFFENGSVKEVHHGFPCDCNRFCEYSANLADYLQSVRNITDPDTPGNYYNQLILQQFDLKLNMSKNKRESGREIARHVLDYLWSEDGQREQEIRVLIYFEKLEEKDVVLGFMDVFILREQTSRLKDVGFDGGTGNISDIGKALTKLGIKDHIWIGDGVTNCFEPFKSYVRLQKAIDNRDSDKGFISKVYQWTNDLKSTMTYALQLGVDGMITNKPEELLKVLQGPEFSKDFRLATIHDDPFQRYTGE</sequence>
<dbReference type="OrthoDB" id="1058301at2759"/>
<dbReference type="EMBL" id="BMAW01129673">
    <property type="protein sequence ID" value="GFU31424.1"/>
    <property type="molecule type" value="Genomic_DNA"/>
</dbReference>
<dbReference type="GO" id="GO:0005576">
    <property type="term" value="C:extracellular region"/>
    <property type="evidence" value="ECO:0007669"/>
    <property type="project" value="UniProtKB-SubCell"/>
</dbReference>
<evidence type="ECO:0000256" key="2">
    <source>
        <dbReference type="ARBA" id="ARBA00004613"/>
    </source>
</evidence>
<proteinExistence type="predicted"/>
<evidence type="ECO:0000256" key="6">
    <source>
        <dbReference type="ARBA" id="ARBA00023157"/>
    </source>
</evidence>
<dbReference type="InterPro" id="IPR017946">
    <property type="entry name" value="PLC-like_Pdiesterase_TIM-brl"/>
</dbReference>
<dbReference type="AlphaFoldDB" id="A0A8X6QLH4"/>
<dbReference type="GO" id="GO:0046872">
    <property type="term" value="F:metal ion binding"/>
    <property type="evidence" value="ECO:0007669"/>
    <property type="project" value="UniProtKB-KW"/>
</dbReference>
<keyword evidence="6" id="KW-1015">Disulfide bond</keyword>
<keyword evidence="7" id="KW-0456">Lyase</keyword>
<evidence type="ECO:0000313" key="8">
    <source>
        <dbReference type="EMBL" id="GFU31424.1"/>
    </source>
</evidence>
<dbReference type="SUPFAM" id="SSF51695">
    <property type="entry name" value="PLC-like phosphodiesterases"/>
    <property type="match status" value="1"/>
</dbReference>
<keyword evidence="3" id="KW-0964">Secreted</keyword>
<dbReference type="GO" id="GO:0006629">
    <property type="term" value="P:lipid metabolic process"/>
    <property type="evidence" value="ECO:0007669"/>
    <property type="project" value="InterPro"/>
</dbReference>
<keyword evidence="5" id="KW-0460">Magnesium</keyword>
<reference evidence="8" key="1">
    <citation type="submission" date="2020-08" db="EMBL/GenBank/DDBJ databases">
        <title>Multicomponent nature underlies the extraordinary mechanical properties of spider dragline silk.</title>
        <authorList>
            <person name="Kono N."/>
            <person name="Nakamura H."/>
            <person name="Mori M."/>
            <person name="Yoshida Y."/>
            <person name="Ohtoshi R."/>
            <person name="Malay A.D."/>
            <person name="Moran D.A.P."/>
            <person name="Tomita M."/>
            <person name="Numata K."/>
            <person name="Arakawa K."/>
        </authorList>
    </citation>
    <scope>NUCLEOTIDE SEQUENCE</scope>
</reference>
<dbReference type="GO" id="GO:0008081">
    <property type="term" value="F:phosphoric diester hydrolase activity"/>
    <property type="evidence" value="ECO:0007669"/>
    <property type="project" value="InterPro"/>
</dbReference>
<keyword evidence="4" id="KW-0479">Metal-binding</keyword>
<evidence type="ECO:0000256" key="4">
    <source>
        <dbReference type="ARBA" id="ARBA00022723"/>
    </source>
</evidence>
<evidence type="ECO:0000313" key="9">
    <source>
        <dbReference type="Proteomes" id="UP000887013"/>
    </source>
</evidence>
<comment type="catalytic activity">
    <reaction evidence="1">
        <text>an N-(acyl)-sphingosylphosphoethanolamine = an N-(acyl)-sphingosyl-1,3-cyclic phosphate + ethanolamine</text>
        <dbReference type="Rhea" id="RHEA:60648"/>
        <dbReference type="ChEBI" id="CHEBI:57603"/>
        <dbReference type="ChEBI" id="CHEBI:143891"/>
        <dbReference type="ChEBI" id="CHEBI:143892"/>
    </reaction>
</comment>
<evidence type="ECO:0000256" key="5">
    <source>
        <dbReference type="ARBA" id="ARBA00022842"/>
    </source>
</evidence>
<accession>A0A8X6QLH4</accession>
<comment type="caution">
    <text evidence="8">The sequence shown here is derived from an EMBL/GenBank/DDBJ whole genome shotgun (WGS) entry which is preliminary data.</text>
</comment>
<dbReference type="Gene3D" id="3.20.20.190">
    <property type="entry name" value="Phosphatidylinositol (PI) phosphodiesterase"/>
    <property type="match status" value="1"/>
</dbReference>
<comment type="subcellular location">
    <subcellularLocation>
        <location evidence="2">Secreted</location>
    </subcellularLocation>
</comment>
<keyword evidence="9" id="KW-1185">Reference proteome</keyword>
<organism evidence="8 9">
    <name type="scientific">Nephila pilipes</name>
    <name type="common">Giant wood spider</name>
    <name type="synonym">Nephila maculata</name>
    <dbReference type="NCBI Taxonomy" id="299642"/>
    <lineage>
        <taxon>Eukaryota</taxon>
        <taxon>Metazoa</taxon>
        <taxon>Ecdysozoa</taxon>
        <taxon>Arthropoda</taxon>
        <taxon>Chelicerata</taxon>
        <taxon>Arachnida</taxon>
        <taxon>Araneae</taxon>
        <taxon>Araneomorphae</taxon>
        <taxon>Entelegynae</taxon>
        <taxon>Araneoidea</taxon>
        <taxon>Nephilidae</taxon>
        <taxon>Nephila</taxon>
    </lineage>
</organism>
<dbReference type="GO" id="GO:0016829">
    <property type="term" value="F:lyase activity"/>
    <property type="evidence" value="ECO:0007669"/>
    <property type="project" value="UniProtKB-KW"/>
</dbReference>
<gene>
    <name evidence="8" type="ORF">NPIL_147051</name>
</gene>
<dbReference type="Proteomes" id="UP000887013">
    <property type="component" value="Unassembled WGS sequence"/>
</dbReference>
<evidence type="ECO:0000256" key="1">
    <source>
        <dbReference type="ARBA" id="ARBA00000110"/>
    </source>
</evidence>
<name>A0A8X6QLH4_NEPPI</name>
<protein>
    <submittedName>
        <fullName evidence="8">Dermonecrotic toxin SpaSicTox-betaIIA1</fullName>
    </submittedName>
</protein>
<evidence type="ECO:0000256" key="7">
    <source>
        <dbReference type="ARBA" id="ARBA00023239"/>
    </source>
</evidence>